<evidence type="ECO:0000313" key="12">
    <source>
        <dbReference type="Proteomes" id="UP000769528"/>
    </source>
</evidence>
<evidence type="ECO:0000313" key="11">
    <source>
        <dbReference type="EMBL" id="KAH3669531.1"/>
    </source>
</evidence>
<evidence type="ECO:0000256" key="1">
    <source>
        <dbReference type="ARBA" id="ARBA00003777"/>
    </source>
</evidence>
<evidence type="ECO:0000256" key="2">
    <source>
        <dbReference type="ARBA" id="ARBA00004123"/>
    </source>
</evidence>
<evidence type="ECO:0000256" key="5">
    <source>
        <dbReference type="ARBA" id="ARBA00022664"/>
    </source>
</evidence>
<evidence type="ECO:0000256" key="6">
    <source>
        <dbReference type="ARBA" id="ARBA00022728"/>
    </source>
</evidence>
<dbReference type="EMBL" id="JAEUBF010001330">
    <property type="protein sequence ID" value="KAH3669531.1"/>
    <property type="molecule type" value="Genomic_DNA"/>
</dbReference>
<keyword evidence="7 9" id="KW-0508">mRNA splicing</keyword>
<evidence type="ECO:0000256" key="8">
    <source>
        <dbReference type="ARBA" id="ARBA00023242"/>
    </source>
</evidence>
<dbReference type="OrthoDB" id="199717at2759"/>
<feature type="region of interest" description="Disordered" evidence="10">
    <location>
        <begin position="119"/>
        <end position="139"/>
    </location>
</feature>
<evidence type="ECO:0000256" key="3">
    <source>
        <dbReference type="ARBA" id="ARBA00010028"/>
    </source>
</evidence>
<comment type="caution">
    <text evidence="11">The sequence shown here is derived from an EMBL/GenBank/DDBJ whole genome shotgun (WGS) entry which is preliminary data.</text>
</comment>
<accession>A0A9P8T908</accession>
<evidence type="ECO:0000256" key="7">
    <source>
        <dbReference type="ARBA" id="ARBA00023187"/>
    </source>
</evidence>
<name>A0A9P8T908_9ASCO</name>
<dbReference type="InterPro" id="IPR013260">
    <property type="entry name" value="mRNA_splic_SYF2"/>
</dbReference>
<gene>
    <name evidence="11" type="ORF">WICMUC_004953</name>
</gene>
<dbReference type="GO" id="GO:0071013">
    <property type="term" value="C:catalytic step 2 spliceosome"/>
    <property type="evidence" value="ECO:0007669"/>
    <property type="project" value="TreeGrafter"/>
</dbReference>
<evidence type="ECO:0000256" key="4">
    <source>
        <dbReference type="ARBA" id="ARBA00014745"/>
    </source>
</evidence>
<keyword evidence="5 9" id="KW-0507">mRNA processing</keyword>
<dbReference type="Proteomes" id="UP000769528">
    <property type="component" value="Unassembled WGS sequence"/>
</dbReference>
<keyword evidence="8 9" id="KW-0539">Nucleus</keyword>
<comment type="subcellular location">
    <subcellularLocation>
        <location evidence="2 9">Nucleus</location>
    </subcellularLocation>
</comment>
<keyword evidence="6 9" id="KW-0747">Spliceosome</keyword>
<reference evidence="11" key="2">
    <citation type="submission" date="2021-01" db="EMBL/GenBank/DDBJ databases">
        <authorList>
            <person name="Schikora-Tamarit M.A."/>
        </authorList>
    </citation>
    <scope>NUCLEOTIDE SEQUENCE</scope>
    <source>
        <strain evidence="11">CBS6341</strain>
    </source>
</reference>
<evidence type="ECO:0000256" key="9">
    <source>
        <dbReference type="RuleBase" id="RU367148"/>
    </source>
</evidence>
<feature type="compositionally biased region" description="Basic and acidic residues" evidence="10">
    <location>
        <begin position="10"/>
        <end position="41"/>
    </location>
</feature>
<dbReference type="PANTHER" id="PTHR13264">
    <property type="entry name" value="GCIP-INTERACTING PROTEIN P29"/>
    <property type="match status" value="1"/>
</dbReference>
<keyword evidence="12" id="KW-1185">Reference proteome</keyword>
<protein>
    <recommendedName>
        <fullName evidence="4 9">Pre-mRNA-splicing factor SYF2</fullName>
    </recommendedName>
</protein>
<feature type="region of interest" description="Disordered" evidence="10">
    <location>
        <begin position="1"/>
        <end position="41"/>
    </location>
</feature>
<dbReference type="Pfam" id="PF08231">
    <property type="entry name" value="SYF2"/>
    <property type="match status" value="1"/>
</dbReference>
<dbReference type="GO" id="GO:0000974">
    <property type="term" value="C:Prp19 complex"/>
    <property type="evidence" value="ECO:0007669"/>
    <property type="project" value="TreeGrafter"/>
</dbReference>
<feature type="compositionally biased region" description="Basic and acidic residues" evidence="10">
    <location>
        <begin position="174"/>
        <end position="193"/>
    </location>
</feature>
<dbReference type="GO" id="GO:0000398">
    <property type="term" value="P:mRNA splicing, via spliceosome"/>
    <property type="evidence" value="ECO:0007669"/>
    <property type="project" value="UniProtKB-UniRule"/>
</dbReference>
<dbReference type="PANTHER" id="PTHR13264:SF5">
    <property type="entry name" value="PRE-MRNA-SPLICING FACTOR SYF2"/>
    <property type="match status" value="1"/>
</dbReference>
<organism evidence="11 12">
    <name type="scientific">Wickerhamomyces mucosus</name>
    <dbReference type="NCBI Taxonomy" id="1378264"/>
    <lineage>
        <taxon>Eukaryota</taxon>
        <taxon>Fungi</taxon>
        <taxon>Dikarya</taxon>
        <taxon>Ascomycota</taxon>
        <taxon>Saccharomycotina</taxon>
        <taxon>Saccharomycetes</taxon>
        <taxon>Phaffomycetales</taxon>
        <taxon>Wickerhamomycetaceae</taxon>
        <taxon>Wickerhamomyces</taxon>
    </lineage>
</organism>
<comment type="function">
    <text evidence="1 9">Involved in pre-mRNA splicing.</text>
</comment>
<comment type="subunit">
    <text evidence="9">May be part of a spliceosome complex.</text>
</comment>
<feature type="region of interest" description="Disordered" evidence="10">
    <location>
        <begin position="153"/>
        <end position="193"/>
    </location>
</feature>
<dbReference type="GO" id="GO:0071014">
    <property type="term" value="C:post-mRNA release spliceosomal complex"/>
    <property type="evidence" value="ECO:0007669"/>
    <property type="project" value="TreeGrafter"/>
</dbReference>
<dbReference type="AlphaFoldDB" id="A0A9P8T908"/>
<proteinExistence type="inferred from homology"/>
<comment type="similarity">
    <text evidence="3 9">Belongs to the SYF2 family.</text>
</comment>
<sequence length="193" mass="23334">MAKLKQLQRRKTDSAKLNRQELFKEQKNKQNENKVRKSVDDELQLKEEYTEESQRLKNWDYTLEENEKWEAKQELKNSNIDNAGFRNYSQLAEQSYRREIEELNIDKEAYLKGKLKRLKQKDALDRDQDDEIDDYNNKPSKAAIDQLIANLKGSDGRKMKRRKNYEDTSSYINDKNKQFNEKLNRHYDKFNEK</sequence>
<reference evidence="11" key="1">
    <citation type="journal article" date="2021" name="Open Biol.">
        <title>Shared evolutionary footprints suggest mitochondrial oxidative damage underlies multiple complex I losses in fungi.</title>
        <authorList>
            <person name="Schikora-Tamarit M.A."/>
            <person name="Marcet-Houben M."/>
            <person name="Nosek J."/>
            <person name="Gabaldon T."/>
        </authorList>
    </citation>
    <scope>NUCLEOTIDE SEQUENCE</scope>
    <source>
        <strain evidence="11">CBS6341</strain>
    </source>
</reference>
<evidence type="ECO:0000256" key="10">
    <source>
        <dbReference type="SAM" id="MobiDB-lite"/>
    </source>
</evidence>